<proteinExistence type="predicted"/>
<sequence length="144" mass="15644">TYGKAVFFLKSEAATHRVVKQGISIGGTYVPVEPLTGLGTKVVLSNVPPFLGDHLLRPHLEAPGVIKSPISLIPLECRDPTLRHILSFCCQVLVLLPDCGDVEGSFEVSYEDTSCKIFYSLEGVCCYGCREPGHIRKNCQLAPA</sequence>
<organism evidence="3 4">
    <name type="scientific">Latimeria chalumnae</name>
    <name type="common">Coelacanth</name>
    <dbReference type="NCBI Taxonomy" id="7897"/>
    <lineage>
        <taxon>Eukaryota</taxon>
        <taxon>Metazoa</taxon>
        <taxon>Chordata</taxon>
        <taxon>Craniata</taxon>
        <taxon>Vertebrata</taxon>
        <taxon>Euteleostomi</taxon>
        <taxon>Coelacanthiformes</taxon>
        <taxon>Coelacanthidae</taxon>
        <taxon>Latimeria</taxon>
    </lineage>
</organism>
<dbReference type="OMA" id="RICWSAG"/>
<dbReference type="eggNOG" id="ENOG502S73U">
    <property type="taxonomic scope" value="Eukaryota"/>
</dbReference>
<reference evidence="4" key="1">
    <citation type="submission" date="2011-08" db="EMBL/GenBank/DDBJ databases">
        <title>The draft genome of Latimeria chalumnae.</title>
        <authorList>
            <person name="Di Palma F."/>
            <person name="Alfoldi J."/>
            <person name="Johnson J."/>
            <person name="Berlin A."/>
            <person name="Gnerre S."/>
            <person name="Jaffe D."/>
            <person name="MacCallum I."/>
            <person name="Young S."/>
            <person name="Walker B.J."/>
            <person name="Lander E."/>
            <person name="Lindblad-Toh K."/>
        </authorList>
    </citation>
    <scope>NUCLEOTIDE SEQUENCE [LARGE SCALE GENOMIC DNA]</scope>
    <source>
        <strain evidence="4">Wild caught</strain>
    </source>
</reference>
<dbReference type="GO" id="GO:0008270">
    <property type="term" value="F:zinc ion binding"/>
    <property type="evidence" value="ECO:0007669"/>
    <property type="project" value="UniProtKB-KW"/>
</dbReference>
<dbReference type="GO" id="GO:0003676">
    <property type="term" value="F:nucleic acid binding"/>
    <property type="evidence" value="ECO:0007669"/>
    <property type="project" value="InterPro"/>
</dbReference>
<dbReference type="HOGENOM" id="CLU_127399_0_0_1"/>
<evidence type="ECO:0000313" key="3">
    <source>
        <dbReference type="Ensembl" id="ENSLACP00000002526.1"/>
    </source>
</evidence>
<dbReference type="STRING" id="7897.ENSLACP00000002526"/>
<keyword evidence="1" id="KW-0863">Zinc-finger</keyword>
<dbReference type="EMBL" id="AFYH01250579">
    <property type="status" value="NOT_ANNOTATED_CDS"/>
    <property type="molecule type" value="Genomic_DNA"/>
</dbReference>
<keyword evidence="1" id="KW-0479">Metal-binding</keyword>
<dbReference type="PROSITE" id="PS50158">
    <property type="entry name" value="ZF_CCHC"/>
    <property type="match status" value="1"/>
</dbReference>
<accession>H2ZYQ5</accession>
<reference evidence="3" key="3">
    <citation type="submission" date="2025-09" db="UniProtKB">
        <authorList>
            <consortium name="Ensembl"/>
        </authorList>
    </citation>
    <scope>IDENTIFICATION</scope>
</reference>
<name>H2ZYQ5_LATCH</name>
<dbReference type="AlphaFoldDB" id="H2ZYQ5"/>
<dbReference type="Ensembl" id="ENSLACT00000002546.1">
    <property type="protein sequence ID" value="ENSLACP00000002526.1"/>
    <property type="gene ID" value="ENSLACG00000002256.1"/>
</dbReference>
<protein>
    <recommendedName>
        <fullName evidence="2">CCHC-type domain-containing protein</fullName>
    </recommendedName>
</protein>
<evidence type="ECO:0000313" key="4">
    <source>
        <dbReference type="Proteomes" id="UP000008672"/>
    </source>
</evidence>
<dbReference type="GeneTree" id="ENSGT00390000009800"/>
<keyword evidence="1" id="KW-0862">Zinc</keyword>
<evidence type="ECO:0000256" key="1">
    <source>
        <dbReference type="PROSITE-ProRule" id="PRU00047"/>
    </source>
</evidence>
<reference evidence="3" key="2">
    <citation type="submission" date="2025-08" db="UniProtKB">
        <authorList>
            <consortium name="Ensembl"/>
        </authorList>
    </citation>
    <scope>IDENTIFICATION</scope>
</reference>
<dbReference type="InterPro" id="IPR001878">
    <property type="entry name" value="Znf_CCHC"/>
</dbReference>
<evidence type="ECO:0000259" key="2">
    <source>
        <dbReference type="PROSITE" id="PS50158"/>
    </source>
</evidence>
<keyword evidence="4" id="KW-1185">Reference proteome</keyword>
<dbReference type="Proteomes" id="UP000008672">
    <property type="component" value="Unassembled WGS sequence"/>
</dbReference>
<feature type="domain" description="CCHC-type" evidence="2">
    <location>
        <begin position="126"/>
        <end position="139"/>
    </location>
</feature>
<dbReference type="InParanoid" id="H2ZYQ5"/>